<gene>
    <name evidence="1" type="ORF">OUZ56_009688</name>
</gene>
<evidence type="ECO:0000313" key="1">
    <source>
        <dbReference type="EMBL" id="KAK4024305.1"/>
    </source>
</evidence>
<name>A0ABR0AGP7_9CRUS</name>
<proteinExistence type="predicted"/>
<dbReference type="Proteomes" id="UP001234178">
    <property type="component" value="Unassembled WGS sequence"/>
</dbReference>
<dbReference type="EMBL" id="JAOYFB010000037">
    <property type="protein sequence ID" value="KAK4024305.1"/>
    <property type="molecule type" value="Genomic_DNA"/>
</dbReference>
<protein>
    <submittedName>
        <fullName evidence="1">Uncharacterized protein</fullName>
    </submittedName>
</protein>
<sequence>MVDATLGSDSQQQLIIINAVVEATEGSKENPSHSGNIGFSEAVQRRIQRKKRERLPAIPQSVSMAAELLKANPELGLTLDGKSFYRGNVETVNGEGEALVFLPPSLTPELANVTELQSDGTFRSLPKKFKQLLTIQLSFENKMQKNIDVIKEDYPNLTFNIERTMTDFEDGLQGSLDA</sequence>
<evidence type="ECO:0000313" key="2">
    <source>
        <dbReference type="Proteomes" id="UP001234178"/>
    </source>
</evidence>
<comment type="caution">
    <text evidence="1">The sequence shown here is derived from an EMBL/GenBank/DDBJ whole genome shotgun (WGS) entry which is preliminary data.</text>
</comment>
<keyword evidence="2" id="KW-1185">Reference proteome</keyword>
<reference evidence="1 2" key="1">
    <citation type="journal article" date="2023" name="Nucleic Acids Res.">
        <title>The hologenome of Daphnia magna reveals possible DNA methylation and microbiome-mediated evolution of the host genome.</title>
        <authorList>
            <person name="Chaturvedi A."/>
            <person name="Li X."/>
            <person name="Dhandapani V."/>
            <person name="Marshall H."/>
            <person name="Kissane S."/>
            <person name="Cuenca-Cambronero M."/>
            <person name="Asole G."/>
            <person name="Calvet F."/>
            <person name="Ruiz-Romero M."/>
            <person name="Marangio P."/>
            <person name="Guigo R."/>
            <person name="Rago D."/>
            <person name="Mirbahai L."/>
            <person name="Eastwood N."/>
            <person name="Colbourne J.K."/>
            <person name="Zhou J."/>
            <person name="Mallon E."/>
            <person name="Orsini L."/>
        </authorList>
    </citation>
    <scope>NUCLEOTIDE SEQUENCE [LARGE SCALE GENOMIC DNA]</scope>
    <source>
        <strain evidence="1">LRV0_1</strain>
    </source>
</reference>
<organism evidence="1 2">
    <name type="scientific">Daphnia magna</name>
    <dbReference type="NCBI Taxonomy" id="35525"/>
    <lineage>
        <taxon>Eukaryota</taxon>
        <taxon>Metazoa</taxon>
        <taxon>Ecdysozoa</taxon>
        <taxon>Arthropoda</taxon>
        <taxon>Crustacea</taxon>
        <taxon>Branchiopoda</taxon>
        <taxon>Diplostraca</taxon>
        <taxon>Cladocera</taxon>
        <taxon>Anomopoda</taxon>
        <taxon>Daphniidae</taxon>
        <taxon>Daphnia</taxon>
    </lineage>
</organism>
<accession>A0ABR0AGP7</accession>